<keyword evidence="2" id="KW-1185">Reference proteome</keyword>
<dbReference type="OrthoDB" id="8576080at2"/>
<dbReference type="AlphaFoldDB" id="A0A0V8IT53"/>
<dbReference type="EMBL" id="LNQM01000002">
    <property type="protein sequence ID" value="KSU77907.1"/>
    <property type="molecule type" value="Genomic_DNA"/>
</dbReference>
<evidence type="ECO:0000313" key="1">
    <source>
        <dbReference type="EMBL" id="KSU77907.1"/>
    </source>
</evidence>
<dbReference type="Proteomes" id="UP000053199">
    <property type="component" value="Unassembled WGS sequence"/>
</dbReference>
<evidence type="ECO:0000313" key="2">
    <source>
        <dbReference type="Proteomes" id="UP000053199"/>
    </source>
</evidence>
<sequence length="397" mass="41709">MVDTATCQVTGYLYPWDILGDPGAAGRIRATGVDRVALAAAYHSVRAATPRHPARRIVDAHSAALYVPPGTAFDGQPLAPAGAEPWTGTDNAFAAAASELRNAGIPVDAWTVLTHSSAAGGSNRDLCVLNAFGEVYSYALCPSQPAVRTYAATVVARILQVGRPDGLVLEAAGPLGFSHQNRHEKTEGAEYSPWVQALLSLCFCAACTAGYRERGLPAEEYRQRVRELVLAAQDPDAAPGDAAGAHGLLPLLEARWDAAAALLDRCVQAAADSGAEVRLSLHATPDPWSTGPFLPLDALRRSLLWPARGDAAAVVPCWGGSAQSGDLVRDMAGTGTRTGAYVLALPPKTHDAGGLAAEWRHLVDAGASELHVYHLGLASTRRLEAVREAVRMVRGRA</sequence>
<comment type="caution">
    <text evidence="1">The sequence shown here is derived from an EMBL/GenBank/DDBJ whole genome shotgun (WGS) entry which is preliminary data.</text>
</comment>
<accession>A0A0V8IT53</accession>
<protein>
    <recommendedName>
        <fullName evidence="3">Alanine-rich protein</fullName>
    </recommendedName>
</protein>
<organism evidence="1 2">
    <name type="scientific">Pseudarthrobacter enclensis</name>
    <dbReference type="NCBI Taxonomy" id="993070"/>
    <lineage>
        <taxon>Bacteria</taxon>
        <taxon>Bacillati</taxon>
        <taxon>Actinomycetota</taxon>
        <taxon>Actinomycetes</taxon>
        <taxon>Micrococcales</taxon>
        <taxon>Micrococcaceae</taxon>
        <taxon>Pseudarthrobacter</taxon>
    </lineage>
</organism>
<name>A0A0V8IT53_9MICC</name>
<reference evidence="1 2" key="1">
    <citation type="journal article" date="2014" name="Arch. Microbiol.">
        <title>Arthrobacter enclensis sp. nov., isolated from sediment sample.</title>
        <authorList>
            <person name="Dastager S.G."/>
            <person name="Liu Q."/>
            <person name="Tang S.K."/>
            <person name="Krishnamurthi S."/>
            <person name="Lee J.C."/>
            <person name="Li W.J."/>
        </authorList>
    </citation>
    <scope>NUCLEOTIDE SEQUENCE [LARGE SCALE GENOMIC DNA]</scope>
    <source>
        <strain evidence="1 2">NIO-1008</strain>
    </source>
</reference>
<dbReference type="RefSeq" id="WP_058267497.1">
    <property type="nucleotide sequence ID" value="NZ_FMAZ01000002.1"/>
</dbReference>
<dbReference type="STRING" id="993070.AS031_07545"/>
<evidence type="ECO:0008006" key="3">
    <source>
        <dbReference type="Google" id="ProtNLM"/>
    </source>
</evidence>
<gene>
    <name evidence="1" type="ORF">AS031_07545</name>
</gene>
<proteinExistence type="predicted"/>